<gene>
    <name evidence="1" type="ORF">F5X71_08395</name>
</gene>
<dbReference type="RefSeq" id="WP_167461439.1">
    <property type="nucleotide sequence ID" value="NZ_CP046171.1"/>
</dbReference>
<dbReference type="Proteomes" id="UP000501705">
    <property type="component" value="Chromosome"/>
</dbReference>
<protein>
    <submittedName>
        <fullName evidence="1">Uncharacterized protein</fullName>
    </submittedName>
</protein>
<evidence type="ECO:0000313" key="2">
    <source>
        <dbReference type="Proteomes" id="UP000501705"/>
    </source>
</evidence>
<dbReference type="EMBL" id="CP046171">
    <property type="protein sequence ID" value="QIS02340.1"/>
    <property type="molecule type" value="Genomic_DNA"/>
</dbReference>
<organism evidence="1 2">
    <name type="scientific">Nocardia brasiliensis</name>
    <dbReference type="NCBI Taxonomy" id="37326"/>
    <lineage>
        <taxon>Bacteria</taxon>
        <taxon>Bacillati</taxon>
        <taxon>Actinomycetota</taxon>
        <taxon>Actinomycetes</taxon>
        <taxon>Mycobacteriales</taxon>
        <taxon>Nocardiaceae</taxon>
        <taxon>Nocardia</taxon>
    </lineage>
</organism>
<dbReference type="AlphaFoldDB" id="A0A6G9XNB4"/>
<reference evidence="1 2" key="1">
    <citation type="journal article" date="2019" name="ACS Chem. Biol.">
        <title>Identification and Mobilization of a Cryptic Antibiotic Biosynthesis Gene Locus from a Human-Pathogenic Nocardia Isolate.</title>
        <authorList>
            <person name="Herisse M."/>
            <person name="Ishida K."/>
            <person name="Porter J.L."/>
            <person name="Howden B."/>
            <person name="Hertweck C."/>
            <person name="Stinear T.P."/>
            <person name="Pidot S.J."/>
        </authorList>
    </citation>
    <scope>NUCLEOTIDE SEQUENCE [LARGE SCALE GENOMIC DNA]</scope>
    <source>
        <strain evidence="1 2">AUSMDU00024985</strain>
    </source>
</reference>
<accession>A0A6G9XNB4</accession>
<proteinExistence type="predicted"/>
<sequence>MPTGVFDRALRSGVIPAADAGIPSRPARWTAETVAETVGRVEEICAQVGRLDDVGAVRAAEALSATFGRDIDPATVEELGRSGVIPVVGQFKGHVLYSGSALERFDDSIVLEQAEQRGRLFSLEQAAAHLRVRVADLRHVVDGRWLVPVKHVHSRWQRRREAPKVALFRAADLDALAVDPAIDWDAVRATPAGRPSPLAPLSGTRIRRGR</sequence>
<name>A0A6G9XNB4_NOCBR</name>
<evidence type="ECO:0000313" key="1">
    <source>
        <dbReference type="EMBL" id="QIS02340.1"/>
    </source>
</evidence>